<proteinExistence type="predicted"/>
<dbReference type="STRING" id="1220578.FPE01S_03_02070"/>
<accession>A0A0E9N2W3</accession>
<gene>
    <name evidence="2" type="ORF">FPE01S_03_02070</name>
</gene>
<dbReference type="Proteomes" id="UP000033121">
    <property type="component" value="Unassembled WGS sequence"/>
</dbReference>
<dbReference type="Pfam" id="PF00903">
    <property type="entry name" value="Glyoxalase"/>
    <property type="match status" value="1"/>
</dbReference>
<comment type="caution">
    <text evidence="2">The sequence shown here is derived from an EMBL/GenBank/DDBJ whole genome shotgun (WGS) entry which is preliminary data.</text>
</comment>
<evidence type="ECO:0000313" key="3">
    <source>
        <dbReference type="Proteomes" id="UP000033121"/>
    </source>
</evidence>
<dbReference type="AlphaFoldDB" id="A0A0E9N2W3"/>
<feature type="domain" description="VOC" evidence="1">
    <location>
        <begin position="36"/>
        <end position="157"/>
    </location>
</feature>
<evidence type="ECO:0000313" key="2">
    <source>
        <dbReference type="EMBL" id="GAO44169.1"/>
    </source>
</evidence>
<organism evidence="2 3">
    <name type="scientific">Flavihumibacter petaseus NBRC 106054</name>
    <dbReference type="NCBI Taxonomy" id="1220578"/>
    <lineage>
        <taxon>Bacteria</taxon>
        <taxon>Pseudomonadati</taxon>
        <taxon>Bacteroidota</taxon>
        <taxon>Chitinophagia</taxon>
        <taxon>Chitinophagales</taxon>
        <taxon>Chitinophagaceae</taxon>
        <taxon>Flavihumibacter</taxon>
    </lineage>
</organism>
<dbReference type="PROSITE" id="PS51819">
    <property type="entry name" value="VOC"/>
    <property type="match status" value="1"/>
</dbReference>
<name>A0A0E9N2W3_9BACT</name>
<dbReference type="InterPro" id="IPR037523">
    <property type="entry name" value="VOC_core"/>
</dbReference>
<dbReference type="SUPFAM" id="SSF54593">
    <property type="entry name" value="Glyoxalase/Bleomycin resistance protein/Dihydroxybiphenyl dioxygenase"/>
    <property type="match status" value="1"/>
</dbReference>
<reference evidence="2 3" key="1">
    <citation type="submission" date="2015-04" db="EMBL/GenBank/DDBJ databases">
        <title>Whole genome shotgun sequence of Flavihumibacter petaseus NBRC 106054.</title>
        <authorList>
            <person name="Miyazawa S."/>
            <person name="Hosoyama A."/>
            <person name="Hashimoto M."/>
            <person name="Noguchi M."/>
            <person name="Tsuchikane K."/>
            <person name="Ohji S."/>
            <person name="Yamazoe A."/>
            <person name="Ichikawa N."/>
            <person name="Kimura A."/>
            <person name="Fujita N."/>
        </authorList>
    </citation>
    <scope>NUCLEOTIDE SEQUENCE [LARGE SCALE GENOMIC DNA]</scope>
    <source>
        <strain evidence="2 3">NBRC 106054</strain>
    </source>
</reference>
<evidence type="ECO:0000259" key="1">
    <source>
        <dbReference type="PROSITE" id="PS51819"/>
    </source>
</evidence>
<dbReference type="InterPro" id="IPR029068">
    <property type="entry name" value="Glyas_Bleomycin-R_OHBP_Dase"/>
</dbReference>
<dbReference type="Gene3D" id="3.10.180.10">
    <property type="entry name" value="2,3-Dihydroxybiphenyl 1,2-Dioxygenase, domain 1"/>
    <property type="match status" value="1"/>
</dbReference>
<sequence>MATNASITASFDDVCPFNYVSFQSKLNHMERNTRTEFFGVRYIINDLGEVVSFYRDLLGFQVDMQVEPGFAKLSKGSLNLYFNKPGFGGAGQSMPDGTVPQPGGWNRIQLGVDNLDALIEQLKAKQASFRNELIVGQGGKQILLKDPSGNLIELFEPKK</sequence>
<keyword evidence="3" id="KW-1185">Reference proteome</keyword>
<dbReference type="EMBL" id="BBWV01000003">
    <property type="protein sequence ID" value="GAO44169.1"/>
    <property type="molecule type" value="Genomic_DNA"/>
</dbReference>
<dbReference type="InterPro" id="IPR004360">
    <property type="entry name" value="Glyas_Fos-R_dOase_dom"/>
</dbReference>
<protein>
    <recommendedName>
        <fullName evidence="1">VOC domain-containing protein</fullName>
    </recommendedName>
</protein>